<reference evidence="1 2" key="1">
    <citation type="journal article" date="2006" name="Nature">
        <title>Global trends of whole-genome duplications revealed by the ciliate Paramecium tetraurelia.</title>
        <authorList>
            <consortium name="Genoscope"/>
            <person name="Aury J.-M."/>
            <person name="Jaillon O."/>
            <person name="Duret L."/>
            <person name="Noel B."/>
            <person name="Jubin C."/>
            <person name="Porcel B.M."/>
            <person name="Segurens B."/>
            <person name="Daubin V."/>
            <person name="Anthouard V."/>
            <person name="Aiach N."/>
            <person name="Arnaiz O."/>
            <person name="Billaut A."/>
            <person name="Beisson J."/>
            <person name="Blanc I."/>
            <person name="Bouhouche K."/>
            <person name="Camara F."/>
            <person name="Duharcourt S."/>
            <person name="Guigo R."/>
            <person name="Gogendeau D."/>
            <person name="Katinka M."/>
            <person name="Keller A.-M."/>
            <person name="Kissmehl R."/>
            <person name="Klotz C."/>
            <person name="Koll F."/>
            <person name="Le Moue A."/>
            <person name="Lepere C."/>
            <person name="Malinsky S."/>
            <person name="Nowacki M."/>
            <person name="Nowak J.K."/>
            <person name="Plattner H."/>
            <person name="Poulain J."/>
            <person name="Ruiz F."/>
            <person name="Serrano V."/>
            <person name="Zagulski M."/>
            <person name="Dessen P."/>
            <person name="Betermier M."/>
            <person name="Weissenbach J."/>
            <person name="Scarpelli C."/>
            <person name="Schachter V."/>
            <person name="Sperling L."/>
            <person name="Meyer E."/>
            <person name="Cohen J."/>
            <person name="Wincker P."/>
        </authorList>
    </citation>
    <scope>NUCLEOTIDE SEQUENCE [LARGE SCALE GENOMIC DNA]</scope>
    <source>
        <strain evidence="1 2">Stock d4-2</strain>
    </source>
</reference>
<keyword evidence="2" id="KW-1185">Reference proteome</keyword>
<gene>
    <name evidence="1" type="ORF">GSPATT00035576001</name>
</gene>
<dbReference type="SUPFAM" id="SSF48452">
    <property type="entry name" value="TPR-like"/>
    <property type="match status" value="1"/>
</dbReference>
<protein>
    <submittedName>
        <fullName evidence="1">Uncharacterized protein</fullName>
    </submittedName>
</protein>
<organism evidence="1 2">
    <name type="scientific">Paramecium tetraurelia</name>
    <dbReference type="NCBI Taxonomy" id="5888"/>
    <lineage>
        <taxon>Eukaryota</taxon>
        <taxon>Sar</taxon>
        <taxon>Alveolata</taxon>
        <taxon>Ciliophora</taxon>
        <taxon>Intramacronucleata</taxon>
        <taxon>Oligohymenophorea</taxon>
        <taxon>Peniculida</taxon>
        <taxon>Parameciidae</taxon>
        <taxon>Paramecium</taxon>
    </lineage>
</organism>
<evidence type="ECO:0000313" key="2">
    <source>
        <dbReference type="Proteomes" id="UP000000600"/>
    </source>
</evidence>
<dbReference type="OrthoDB" id="292927at2759"/>
<sequence length="484" mass="57565">MSDVLKYLLNSNSKITNQSTKLPPLSITESIKNSPKNKRSRIYSLNQDITQFETSRIDLTQQIENGDYTFKDQIQQSTAKYPKLRMPEQTERSIDASPSLQSNKTLKKFKYPSMLESIRYKKQNYLSQYLEENVQLFSELIKKKDLEKLIQFLNYPVQYSQELNQLKLFNELLFFVAYFANTIVSLNKAAYLLKDCLKVSELSRDHILKIKILIQFYLIAKQLKQYEQARKFIQKALNYAWADNLEDYEIDCYDKLGMCYFYMGNINKANHFHSKWAKCDVEPKNSYYRLTSKDFIKLYEKQLPICKEFDDVISRYLHVPFINIKTGQMFDSHSIIKYNNCIAQSILDSILQGTDFLQFQIEYHYIDIKAKQHLNKAALPRRAVEIMAKYEKNNDKYIFDHKIHENPIYKLSLQDRVNYRKTKSYSLDQVQKNIRKYIAEQREPFQKSDKVYVKESQRKDLIPQNANQLSISFKKMFQNIVNLE</sequence>
<evidence type="ECO:0000313" key="1">
    <source>
        <dbReference type="EMBL" id="CAK66447.1"/>
    </source>
</evidence>
<dbReference type="InterPro" id="IPR011990">
    <property type="entry name" value="TPR-like_helical_dom_sf"/>
</dbReference>
<dbReference type="AlphaFoldDB" id="A0C6N0"/>
<accession>A0C6N0</accession>
<dbReference type="GeneID" id="5019629"/>
<name>A0C6N0_PARTE</name>
<dbReference type="EMBL" id="CT868044">
    <property type="protein sequence ID" value="CAK66447.1"/>
    <property type="molecule type" value="Genomic_DNA"/>
</dbReference>
<dbReference type="KEGG" id="ptm:GSPATT00035576001"/>
<dbReference type="Proteomes" id="UP000000600">
    <property type="component" value="Unassembled WGS sequence"/>
</dbReference>
<dbReference type="Gene3D" id="1.25.40.10">
    <property type="entry name" value="Tetratricopeptide repeat domain"/>
    <property type="match status" value="1"/>
</dbReference>
<dbReference type="HOGENOM" id="CLU_570466_0_0_1"/>
<proteinExistence type="predicted"/>
<dbReference type="OMA" id="PICKEFD"/>
<dbReference type="InParanoid" id="A0C6N0"/>
<dbReference type="RefSeq" id="XP_001433844.1">
    <property type="nucleotide sequence ID" value="XM_001433807.1"/>
</dbReference>